<organism evidence="2 3">
    <name type="scientific">Candidatus Nanohalococcus occultus</name>
    <dbReference type="NCBI Taxonomy" id="2978047"/>
    <lineage>
        <taxon>Archaea</taxon>
        <taxon>Candidatus Nanohalarchaeota</taxon>
        <taxon>Candidatus Nanohalarchaeota incertae sedis</taxon>
        <taxon>Candidatus Nanohalococcus</taxon>
    </lineage>
</organism>
<feature type="transmembrane region" description="Helical" evidence="1">
    <location>
        <begin position="91"/>
        <end position="117"/>
    </location>
</feature>
<protein>
    <submittedName>
        <fullName evidence="2">Pilus assembly protein TadC</fullName>
    </submittedName>
</protein>
<dbReference type="RefSeq" id="WP_347721837.1">
    <property type="nucleotide sequence ID" value="NZ_CP104395.1"/>
</dbReference>
<evidence type="ECO:0000256" key="1">
    <source>
        <dbReference type="SAM" id="Phobius"/>
    </source>
</evidence>
<proteinExistence type="predicted"/>
<feature type="transmembrane region" description="Helical" evidence="1">
    <location>
        <begin position="690"/>
        <end position="709"/>
    </location>
</feature>
<accession>A0ABY8CFM9</accession>
<reference evidence="2 3" key="1">
    <citation type="submission" date="2022-09" db="EMBL/GenBank/DDBJ databases">
        <title>Xylan utilization by haloarchaea-nanohaloarchaea associations.</title>
        <authorList>
            <person name="Yakimov M."/>
        </authorList>
    </citation>
    <scope>NUCLEOTIDE SEQUENCE [LARGE SCALE GENOMIC DNA]</scope>
    <source>
        <strain evidence="2 3">SVXNc</strain>
    </source>
</reference>
<feature type="transmembrane region" description="Helical" evidence="1">
    <location>
        <begin position="137"/>
        <end position="154"/>
    </location>
</feature>
<dbReference type="GeneID" id="98291105"/>
<evidence type="ECO:0000313" key="3">
    <source>
        <dbReference type="Proteomes" id="UP001218034"/>
    </source>
</evidence>
<sequence>MNEDEKDKLKGIVNNLNRDIELPPYDNDTQRGYSRDYKKYKKEEVQEQGLSRYERLCQKAGSLFNIRAGESSMKRLGPPLRLLGWEVSPGMVLSASTLVGFITFMMWMVLIGLNFLTGTTVSTPDGTTVQYLLPMEMLFLLIIFPISATAYTYLKPVYDAKEKMITSSGEMILSILYMVVYMRSSPNIEGAVRFAALNLNGEIASDLKRVLWNVEVGNYSRVSKSLEEYTKVWKDYNDDYLQSLQMLEAAMRESNTERRKDMLQDSIDNILEGTQEKMKHYAQGLKTPVMILNALGALLPVLGLIMLPLVSIFMGGVITPVHLVMLFNIMLPTGLWWFMQRLLTSRPPTTSTQPVDDDYLPERGKTGFTIAGQKIRIPSWVVGVVIFGLLSVYGLLGYLQFPHMYPFTAEEVSSVPGLYGSVSNPDSLMMLLRSLSITSGLGLGIGATMYLGNRNRKEAIEKLQKIERQFPDVLFQLGNKVSGGTPVEVALQKAAEDSKDMEISGLFQKASENVTRMGMTFEDALFDSTHGAIREYPSQTIETVMKAITQSSQKGTQMAAVTMMTISRYLQNIHRTQETLNDLLEETTTTLVMLSYILAPIVSAIAVGMSQTIMTAMFKISQSFTDLESNQAPSAGFGFAQDIGGAIPPEALQLVVGVYLIQLLYILGTFSTKITKGEEPTYRALTIGKMLISGVIIYSLVMITISWLFGGVVSSVATG</sequence>
<feature type="transmembrane region" description="Helical" evidence="1">
    <location>
        <begin position="289"/>
        <end position="314"/>
    </location>
</feature>
<feature type="transmembrane region" description="Helical" evidence="1">
    <location>
        <begin position="430"/>
        <end position="452"/>
    </location>
</feature>
<keyword evidence="1" id="KW-0812">Transmembrane</keyword>
<feature type="transmembrane region" description="Helical" evidence="1">
    <location>
        <begin position="380"/>
        <end position="401"/>
    </location>
</feature>
<gene>
    <name evidence="2" type="primary">tadC</name>
    <name evidence="2" type="ORF">SVXNc_1016</name>
</gene>
<dbReference type="Proteomes" id="UP001218034">
    <property type="component" value="Chromosome"/>
</dbReference>
<feature type="transmembrane region" description="Helical" evidence="1">
    <location>
        <begin position="651"/>
        <end position="670"/>
    </location>
</feature>
<dbReference type="EMBL" id="CP104395">
    <property type="protein sequence ID" value="WEL20008.1"/>
    <property type="molecule type" value="Genomic_DNA"/>
</dbReference>
<keyword evidence="1" id="KW-1133">Transmembrane helix</keyword>
<name>A0ABY8CFM9_9ARCH</name>
<feature type="transmembrane region" description="Helical" evidence="1">
    <location>
        <begin position="320"/>
        <end position="339"/>
    </location>
</feature>
<feature type="transmembrane region" description="Helical" evidence="1">
    <location>
        <begin position="591"/>
        <end position="614"/>
    </location>
</feature>
<keyword evidence="1" id="KW-0472">Membrane</keyword>
<keyword evidence="3" id="KW-1185">Reference proteome</keyword>
<evidence type="ECO:0000313" key="2">
    <source>
        <dbReference type="EMBL" id="WEL20008.1"/>
    </source>
</evidence>